<gene>
    <name evidence="12" type="primary">LOC108695951</name>
</gene>
<feature type="transmembrane region" description="Helical" evidence="9">
    <location>
        <begin position="315"/>
        <end position="333"/>
    </location>
</feature>
<dbReference type="SUPFAM" id="SSF81321">
    <property type="entry name" value="Family A G protein-coupled receptor-like"/>
    <property type="match status" value="1"/>
</dbReference>
<keyword evidence="7 12" id="KW-0675">Receptor</keyword>
<evidence type="ECO:0000256" key="7">
    <source>
        <dbReference type="ARBA" id="ARBA00023170"/>
    </source>
</evidence>
<dbReference type="GO" id="GO:0007186">
    <property type="term" value="P:G protein-coupled receptor signaling pathway"/>
    <property type="evidence" value="ECO:0000318"/>
    <property type="project" value="GO_Central"/>
</dbReference>
<protein>
    <submittedName>
        <fullName evidence="12">Free fatty acid receptor 2</fullName>
    </submittedName>
</protein>
<dbReference type="RefSeq" id="XP_018080387.1">
    <property type="nucleotide sequence ID" value="XM_018224898.1"/>
</dbReference>
<dbReference type="GO" id="GO:0071398">
    <property type="term" value="P:cellular response to fatty acid"/>
    <property type="evidence" value="ECO:0000318"/>
    <property type="project" value="GO_Central"/>
</dbReference>
<dbReference type="PROSITE" id="PS50262">
    <property type="entry name" value="G_PROTEIN_RECEP_F1_2"/>
    <property type="match status" value="1"/>
</dbReference>
<dbReference type="GO" id="GO:0005886">
    <property type="term" value="C:plasma membrane"/>
    <property type="evidence" value="ECO:0000318"/>
    <property type="project" value="GO_Central"/>
</dbReference>
<dbReference type="Gene3D" id="1.20.1070.10">
    <property type="entry name" value="Rhodopsin 7-helix transmembrane proteins"/>
    <property type="match status" value="1"/>
</dbReference>
<evidence type="ECO:0000256" key="2">
    <source>
        <dbReference type="ARBA" id="ARBA00022475"/>
    </source>
</evidence>
<dbReference type="CDD" id="cd15170">
    <property type="entry name" value="7tmA_FFAR2_FFAR3"/>
    <property type="match status" value="1"/>
</dbReference>
<dbReference type="InterPro" id="IPR013312">
    <property type="entry name" value="GPR40-rel_orph"/>
</dbReference>
<evidence type="ECO:0000256" key="4">
    <source>
        <dbReference type="ARBA" id="ARBA00022989"/>
    </source>
</evidence>
<proteinExistence type="predicted"/>
<feature type="transmembrane region" description="Helical" evidence="9">
    <location>
        <begin position="240"/>
        <end position="263"/>
    </location>
</feature>
<feature type="transmembrane region" description="Helical" evidence="9">
    <location>
        <begin position="65"/>
        <end position="87"/>
    </location>
</feature>
<organism evidence="11 12">
    <name type="scientific">Xenopus laevis</name>
    <name type="common">African clawed frog</name>
    <dbReference type="NCBI Taxonomy" id="8355"/>
    <lineage>
        <taxon>Eukaryota</taxon>
        <taxon>Metazoa</taxon>
        <taxon>Chordata</taxon>
        <taxon>Craniata</taxon>
        <taxon>Vertebrata</taxon>
        <taxon>Euteleostomi</taxon>
        <taxon>Amphibia</taxon>
        <taxon>Batrachia</taxon>
        <taxon>Anura</taxon>
        <taxon>Pipoidea</taxon>
        <taxon>Pipidae</taxon>
        <taxon>Xenopodinae</taxon>
        <taxon>Xenopus</taxon>
        <taxon>Xenopus</taxon>
    </lineage>
</organism>
<dbReference type="PANTHER" id="PTHR45822">
    <property type="entry name" value="FREE FATTY ACID RECEPTOR 2-RELATED"/>
    <property type="match status" value="1"/>
</dbReference>
<dbReference type="PANTHER" id="PTHR45822:SF9">
    <property type="entry name" value="FREE FATTY ACID RECEPTOR 2"/>
    <property type="match status" value="1"/>
</dbReference>
<feature type="domain" description="G-protein coupled receptors family 1 profile" evidence="10">
    <location>
        <begin position="78"/>
        <end position="330"/>
    </location>
</feature>
<keyword evidence="8" id="KW-0807">Transducer</keyword>
<keyword evidence="2" id="KW-1003">Cell membrane</keyword>
<dbReference type="AlphaFoldDB" id="A0A8J0T8Z8"/>
<dbReference type="OrthoDB" id="10336522at2759"/>
<keyword evidence="3 9" id="KW-0812">Transmembrane</keyword>
<evidence type="ECO:0000259" key="10">
    <source>
        <dbReference type="PROSITE" id="PS50262"/>
    </source>
</evidence>
<feature type="transmembrane region" description="Helical" evidence="9">
    <location>
        <begin position="99"/>
        <end position="119"/>
    </location>
</feature>
<evidence type="ECO:0000313" key="11">
    <source>
        <dbReference type="Proteomes" id="UP000186698"/>
    </source>
</evidence>
<evidence type="ECO:0000256" key="1">
    <source>
        <dbReference type="ARBA" id="ARBA00004651"/>
    </source>
</evidence>
<dbReference type="GeneID" id="108695951"/>
<dbReference type="Proteomes" id="UP000186698">
    <property type="component" value="Chromosome 7L"/>
</dbReference>
<dbReference type="Pfam" id="PF00001">
    <property type="entry name" value="7tm_1"/>
    <property type="match status" value="1"/>
</dbReference>
<feature type="transmembrane region" description="Helical" evidence="9">
    <location>
        <begin position="182"/>
        <end position="205"/>
    </location>
</feature>
<evidence type="ECO:0000256" key="3">
    <source>
        <dbReference type="ARBA" id="ARBA00022692"/>
    </source>
</evidence>
<evidence type="ECO:0000256" key="6">
    <source>
        <dbReference type="ARBA" id="ARBA00023136"/>
    </source>
</evidence>
<dbReference type="PRINTS" id="PR00237">
    <property type="entry name" value="GPCRRHODOPSN"/>
</dbReference>
<dbReference type="InterPro" id="IPR000276">
    <property type="entry name" value="GPCR_Rhodpsn"/>
</dbReference>
<keyword evidence="6 9" id="KW-0472">Membrane</keyword>
<dbReference type="InterPro" id="IPR017452">
    <property type="entry name" value="GPCR_Rhodpsn_7TM"/>
</dbReference>
<reference evidence="12" key="1">
    <citation type="submission" date="2025-08" db="UniProtKB">
        <authorList>
            <consortium name="RefSeq"/>
        </authorList>
    </citation>
    <scope>IDENTIFICATION</scope>
    <source>
        <strain evidence="12">J_2021</strain>
        <tissue evidence="12">Erythrocytes</tissue>
    </source>
</reference>
<evidence type="ECO:0000256" key="8">
    <source>
        <dbReference type="ARBA" id="ARBA00023224"/>
    </source>
</evidence>
<dbReference type="PRINTS" id="PR01904">
    <property type="entry name" value="GPR40FAMILY"/>
</dbReference>
<dbReference type="KEGG" id="xla:108695951"/>
<evidence type="ECO:0000256" key="9">
    <source>
        <dbReference type="SAM" id="Phobius"/>
    </source>
</evidence>
<evidence type="ECO:0000313" key="12">
    <source>
        <dbReference type="RefSeq" id="XP_018080387.1"/>
    </source>
</evidence>
<evidence type="ECO:0000256" key="5">
    <source>
        <dbReference type="ARBA" id="ARBA00023040"/>
    </source>
</evidence>
<dbReference type="GO" id="GO:0004930">
    <property type="term" value="F:G protein-coupled receptor activity"/>
    <property type="evidence" value="ECO:0000318"/>
    <property type="project" value="GO_Central"/>
</dbReference>
<comment type="subcellular location">
    <subcellularLocation>
        <location evidence="1">Cell membrane</location>
        <topology evidence="1">Multi-pass membrane protein</topology>
    </subcellularLocation>
</comment>
<name>A0A8J0T8Z8_XENLA</name>
<accession>A0A8J0T8Z8</accession>
<feature type="transmembrane region" description="Helical" evidence="9">
    <location>
        <begin position="275"/>
        <end position="295"/>
    </location>
</feature>
<keyword evidence="5" id="KW-0297">G-protein coupled receptor</keyword>
<keyword evidence="11" id="KW-1185">Reference proteome</keyword>
<sequence length="390" mass="45393">MGKICTPKTFDKPQEFYKGHTNDIIYIKFIGEFQQETLELRKGASIQRIHLQRKDMWHIGQCLPLTVYIITFVSGFPLNILAFVTFIRKFRQKLISVDILLFNLTISDLVLLAFLPFLMAEAASGMKWLMPYYFCPLTHCVYYTSIYVKSYLLAAISVERYSNKCRVAVGYPFKYKLFMKPLYLIVGSIWIWILGTAHCSIIYIVDHLAPEEANKTNVSICYNQFSPVQLQFLLPIQLEVFFLLFCIPFLVTAFCSINFVQIMVTQPLISRKRKLRAIGLLTVTMINFILCFMPYNVSHVVGCIQGGNPPWRMHALLFSTFNAFLDPIMFYFCSVSYQKMHLEGLLYIMNRTSFVAHRVNNWLQLCKKDHEEPDGLVFRLRHRKGLGYDS</sequence>
<feature type="transmembrane region" description="Helical" evidence="9">
    <location>
        <begin position="131"/>
        <end position="154"/>
    </location>
</feature>
<keyword evidence="4 9" id="KW-1133">Transmembrane helix</keyword>